<feature type="non-terminal residue" evidence="2">
    <location>
        <position position="73"/>
    </location>
</feature>
<sequence>MNREHHGSQIEHRDPQRRFVDDDMEIPRFHQFSAAGDHKDMFVMEERGNRHAVEDRHDQRGQDINDRDRHRYD</sequence>
<gene>
    <name evidence="2" type="ORF">MSPICULIGERA_LOCUS17107</name>
</gene>
<evidence type="ECO:0000313" key="3">
    <source>
        <dbReference type="Proteomes" id="UP001177023"/>
    </source>
</evidence>
<proteinExistence type="predicted"/>
<reference evidence="2" key="1">
    <citation type="submission" date="2023-06" db="EMBL/GenBank/DDBJ databases">
        <authorList>
            <person name="Delattre M."/>
        </authorList>
    </citation>
    <scope>NUCLEOTIDE SEQUENCE</scope>
    <source>
        <strain evidence="2">AF72</strain>
    </source>
</reference>
<feature type="compositionally biased region" description="Basic and acidic residues" evidence="1">
    <location>
        <begin position="36"/>
        <end position="73"/>
    </location>
</feature>
<evidence type="ECO:0000313" key="2">
    <source>
        <dbReference type="EMBL" id="CAJ0578868.1"/>
    </source>
</evidence>
<feature type="region of interest" description="Disordered" evidence="1">
    <location>
        <begin position="33"/>
        <end position="73"/>
    </location>
</feature>
<feature type="region of interest" description="Disordered" evidence="1">
    <location>
        <begin position="1"/>
        <end position="20"/>
    </location>
</feature>
<dbReference type="Proteomes" id="UP001177023">
    <property type="component" value="Unassembled WGS sequence"/>
</dbReference>
<dbReference type="AlphaFoldDB" id="A0AA36G5G0"/>
<evidence type="ECO:0000256" key="1">
    <source>
        <dbReference type="SAM" id="MobiDB-lite"/>
    </source>
</evidence>
<accession>A0AA36G5G0</accession>
<keyword evidence="3" id="KW-1185">Reference proteome</keyword>
<name>A0AA36G5G0_9BILA</name>
<comment type="caution">
    <text evidence="2">The sequence shown here is derived from an EMBL/GenBank/DDBJ whole genome shotgun (WGS) entry which is preliminary data.</text>
</comment>
<organism evidence="2 3">
    <name type="scientific">Mesorhabditis spiculigera</name>
    <dbReference type="NCBI Taxonomy" id="96644"/>
    <lineage>
        <taxon>Eukaryota</taxon>
        <taxon>Metazoa</taxon>
        <taxon>Ecdysozoa</taxon>
        <taxon>Nematoda</taxon>
        <taxon>Chromadorea</taxon>
        <taxon>Rhabditida</taxon>
        <taxon>Rhabditina</taxon>
        <taxon>Rhabditomorpha</taxon>
        <taxon>Rhabditoidea</taxon>
        <taxon>Rhabditidae</taxon>
        <taxon>Mesorhabditinae</taxon>
        <taxon>Mesorhabditis</taxon>
    </lineage>
</organism>
<protein>
    <submittedName>
        <fullName evidence="2">Uncharacterized protein</fullName>
    </submittedName>
</protein>
<dbReference type="EMBL" id="CATQJA010002655">
    <property type="protein sequence ID" value="CAJ0578868.1"/>
    <property type="molecule type" value="Genomic_DNA"/>
</dbReference>